<sequence length="47" mass="5191">MWKRWIRWGEKGRGKKIKNGSSAVGDSVSRETGVSWTGQTIRVGEGA</sequence>
<dbReference type="EMBL" id="KB644414">
    <property type="protein sequence ID" value="EPS32053.1"/>
    <property type="molecule type" value="Genomic_DNA"/>
</dbReference>
<evidence type="ECO:0000313" key="2">
    <source>
        <dbReference type="Proteomes" id="UP000019376"/>
    </source>
</evidence>
<reference evidence="1 2" key="1">
    <citation type="journal article" date="2013" name="PLoS ONE">
        <title>Genomic and secretomic analyses reveal unique features of the lignocellulolytic enzyme system of Penicillium decumbens.</title>
        <authorList>
            <person name="Liu G."/>
            <person name="Zhang L."/>
            <person name="Wei X."/>
            <person name="Zou G."/>
            <person name="Qin Y."/>
            <person name="Ma L."/>
            <person name="Li J."/>
            <person name="Zheng H."/>
            <person name="Wang S."/>
            <person name="Wang C."/>
            <person name="Xun L."/>
            <person name="Zhao G.-P."/>
            <person name="Zhou Z."/>
            <person name="Qu Y."/>
        </authorList>
    </citation>
    <scope>NUCLEOTIDE SEQUENCE [LARGE SCALE GENOMIC DNA]</scope>
    <source>
        <strain evidence="2">114-2 / CGMCC 5302</strain>
    </source>
</reference>
<name>S8B005_PENO1</name>
<evidence type="ECO:0000313" key="1">
    <source>
        <dbReference type="EMBL" id="EPS32053.1"/>
    </source>
</evidence>
<proteinExistence type="predicted"/>
<organism evidence="1 2">
    <name type="scientific">Penicillium oxalicum (strain 114-2 / CGMCC 5302)</name>
    <name type="common">Penicillium decumbens</name>
    <dbReference type="NCBI Taxonomy" id="933388"/>
    <lineage>
        <taxon>Eukaryota</taxon>
        <taxon>Fungi</taxon>
        <taxon>Dikarya</taxon>
        <taxon>Ascomycota</taxon>
        <taxon>Pezizomycotina</taxon>
        <taxon>Eurotiomycetes</taxon>
        <taxon>Eurotiomycetidae</taxon>
        <taxon>Eurotiales</taxon>
        <taxon>Aspergillaceae</taxon>
        <taxon>Penicillium</taxon>
    </lineage>
</organism>
<dbReference type="Proteomes" id="UP000019376">
    <property type="component" value="Unassembled WGS sequence"/>
</dbReference>
<protein>
    <submittedName>
        <fullName evidence="1">Uncharacterized protein</fullName>
    </submittedName>
</protein>
<keyword evidence="2" id="KW-1185">Reference proteome</keyword>
<dbReference type="AlphaFoldDB" id="S8B005"/>
<accession>S8B005</accession>
<gene>
    <name evidence="1" type="ORF">PDE_07012</name>
</gene>
<dbReference type="HOGENOM" id="CLU_3175575_0_0_1"/>